<accession>N2A2B1</accession>
<dbReference type="EMBL" id="AQFT01000107">
    <property type="protein sequence ID" value="EMZ23462.1"/>
    <property type="molecule type" value="Genomic_DNA"/>
</dbReference>
<feature type="domain" description="HPr" evidence="4">
    <location>
        <begin position="1"/>
        <end position="85"/>
    </location>
</feature>
<evidence type="ECO:0000256" key="1">
    <source>
        <dbReference type="ARBA" id="ARBA00004496"/>
    </source>
</evidence>
<dbReference type="PRINTS" id="PR00107">
    <property type="entry name" value="PHOSPHOCPHPR"/>
</dbReference>
<dbReference type="eggNOG" id="COG1925">
    <property type="taxonomic scope" value="Bacteria"/>
</dbReference>
<dbReference type="InterPro" id="IPR035895">
    <property type="entry name" value="HPr-like_sf"/>
</dbReference>
<evidence type="ECO:0000259" key="4">
    <source>
        <dbReference type="PROSITE" id="PS51350"/>
    </source>
</evidence>
<evidence type="ECO:0000256" key="2">
    <source>
        <dbReference type="ARBA" id="ARBA00022490"/>
    </source>
</evidence>
<dbReference type="Pfam" id="PF00381">
    <property type="entry name" value="PTS-HPr"/>
    <property type="match status" value="1"/>
</dbReference>
<dbReference type="PROSITE" id="PS51350">
    <property type="entry name" value="PTS_HPR_DOM"/>
    <property type="match status" value="1"/>
</dbReference>
<name>N2A2B1_9FIRM</name>
<dbReference type="PANTHER" id="PTHR33705:SF2">
    <property type="entry name" value="PHOSPHOCARRIER PROTEIN NPR"/>
    <property type="match status" value="1"/>
</dbReference>
<dbReference type="Gene3D" id="3.30.1340.10">
    <property type="entry name" value="HPr-like"/>
    <property type="match status" value="1"/>
</dbReference>
<keyword evidence="2" id="KW-0963">Cytoplasm</keyword>
<dbReference type="Proteomes" id="UP000012589">
    <property type="component" value="Unassembled WGS sequence"/>
</dbReference>
<keyword evidence="6" id="KW-1185">Reference proteome</keyword>
<comment type="subcellular location">
    <subcellularLocation>
        <location evidence="1">Cytoplasm</location>
    </subcellularLocation>
</comment>
<comment type="caution">
    <text evidence="5">The sequence shown here is derived from an EMBL/GenBank/DDBJ whole genome shotgun (WGS) entry which is preliminary data.</text>
</comment>
<dbReference type="OrthoDB" id="9809047at2"/>
<evidence type="ECO:0000313" key="6">
    <source>
        <dbReference type="Proteomes" id="UP000012589"/>
    </source>
</evidence>
<dbReference type="NCBIfam" id="TIGR01003">
    <property type="entry name" value="PTS_HPr_family"/>
    <property type="match status" value="1"/>
</dbReference>
<dbReference type="PATRIC" id="fig|1235802.3.peg.3838"/>
<dbReference type="GO" id="GO:0009401">
    <property type="term" value="P:phosphoenolpyruvate-dependent sugar phosphotransferase system"/>
    <property type="evidence" value="ECO:0007669"/>
    <property type="project" value="UniProtKB-KW"/>
</dbReference>
<protein>
    <submittedName>
        <fullName evidence="5">HPr family phosphocarrier</fullName>
    </submittedName>
</protein>
<dbReference type="InterPro" id="IPR050399">
    <property type="entry name" value="HPr"/>
</dbReference>
<dbReference type="STRING" id="1235802.C823_03634"/>
<dbReference type="GO" id="GO:0005737">
    <property type="term" value="C:cytoplasm"/>
    <property type="evidence" value="ECO:0007669"/>
    <property type="project" value="UniProtKB-SubCell"/>
</dbReference>
<dbReference type="HOGENOM" id="CLU_136230_2_0_9"/>
<keyword evidence="3" id="KW-0598">Phosphotransferase system</keyword>
<proteinExistence type="predicted"/>
<evidence type="ECO:0000313" key="5">
    <source>
        <dbReference type="EMBL" id="EMZ23462.1"/>
    </source>
</evidence>
<dbReference type="PANTHER" id="PTHR33705">
    <property type="entry name" value="PHOSPHOCARRIER PROTEIN HPR"/>
    <property type="match status" value="1"/>
</dbReference>
<evidence type="ECO:0000256" key="3">
    <source>
        <dbReference type="ARBA" id="ARBA00022683"/>
    </source>
</evidence>
<gene>
    <name evidence="5" type="ORF">C823_03634</name>
</gene>
<dbReference type="InterPro" id="IPR000032">
    <property type="entry name" value="HPr-like"/>
</dbReference>
<dbReference type="SUPFAM" id="SSF55594">
    <property type="entry name" value="HPr-like"/>
    <property type="match status" value="1"/>
</dbReference>
<sequence>MKSFNYVITDEQGVHARPAGILVKEAKKYASKITISAGGKNAEATKLMAIMSMGIKKGTEITVSVEGDDEEAAAAEMEKFFQENL</sequence>
<dbReference type="CDD" id="cd00367">
    <property type="entry name" value="PTS-HPr_like"/>
    <property type="match status" value="1"/>
</dbReference>
<organism evidence="5 6">
    <name type="scientific">Eubacterium plexicaudatum ASF492</name>
    <dbReference type="NCBI Taxonomy" id="1235802"/>
    <lineage>
        <taxon>Bacteria</taxon>
        <taxon>Bacillati</taxon>
        <taxon>Bacillota</taxon>
        <taxon>Clostridia</taxon>
        <taxon>Eubacteriales</taxon>
        <taxon>Eubacteriaceae</taxon>
        <taxon>Eubacterium</taxon>
    </lineage>
</organism>
<dbReference type="AlphaFoldDB" id="N2A2B1"/>
<reference evidence="5 6" key="1">
    <citation type="journal article" date="2014" name="Genome Announc.">
        <title>Draft genome sequences of the altered schaedler flora, a defined bacterial community from gnotobiotic mice.</title>
        <authorList>
            <person name="Wannemuehler M.J."/>
            <person name="Overstreet A.M."/>
            <person name="Ward D.V."/>
            <person name="Phillips G.J."/>
        </authorList>
    </citation>
    <scope>NUCLEOTIDE SEQUENCE [LARGE SCALE GENOMIC DNA]</scope>
    <source>
        <strain evidence="5 6">ASF492</strain>
    </source>
</reference>